<dbReference type="AlphaFoldDB" id="I2GPF4"/>
<gene>
    <name evidence="6" type="ORF">BN8_05069</name>
</gene>
<evidence type="ECO:0000256" key="1">
    <source>
        <dbReference type="ARBA" id="ARBA00004141"/>
    </source>
</evidence>
<evidence type="ECO:0000256" key="4">
    <source>
        <dbReference type="ARBA" id="ARBA00023136"/>
    </source>
</evidence>
<feature type="transmembrane region" description="Helical" evidence="5">
    <location>
        <begin position="74"/>
        <end position="93"/>
    </location>
</feature>
<evidence type="ECO:0000256" key="3">
    <source>
        <dbReference type="ARBA" id="ARBA00022989"/>
    </source>
</evidence>
<dbReference type="PANTHER" id="PTHR43701">
    <property type="entry name" value="MEMBRANE TRANSPORTER PROTEIN MJ0441-RELATED"/>
    <property type="match status" value="1"/>
</dbReference>
<comment type="caution">
    <text evidence="6">The sequence shown here is derived from an EMBL/GenBank/DDBJ whole genome shotgun (WGS) entry which is preliminary data.</text>
</comment>
<comment type="subcellular location">
    <subcellularLocation>
        <location evidence="5">Cell membrane</location>
        <topology evidence="5">Multi-pass membrane protein</topology>
    </subcellularLocation>
    <subcellularLocation>
        <location evidence="1">Membrane</location>
        <topology evidence="1">Multi-pass membrane protein</topology>
    </subcellularLocation>
</comment>
<organism evidence="6 7">
    <name type="scientific">Fibrisoma limi BUZ 3</name>
    <dbReference type="NCBI Taxonomy" id="1185876"/>
    <lineage>
        <taxon>Bacteria</taxon>
        <taxon>Pseudomonadati</taxon>
        <taxon>Bacteroidota</taxon>
        <taxon>Cytophagia</taxon>
        <taxon>Cytophagales</taxon>
        <taxon>Spirosomataceae</taxon>
        <taxon>Fibrisoma</taxon>
    </lineage>
</organism>
<protein>
    <recommendedName>
        <fullName evidence="5">Probable membrane transporter protein</fullName>
    </recommendedName>
</protein>
<accession>I2GPF4</accession>
<evidence type="ECO:0000313" key="6">
    <source>
        <dbReference type="EMBL" id="CCH55782.1"/>
    </source>
</evidence>
<feature type="transmembrane region" description="Helical" evidence="5">
    <location>
        <begin position="113"/>
        <end position="131"/>
    </location>
</feature>
<comment type="similarity">
    <text evidence="5">Belongs to the 4-toluene sulfonate uptake permease (TSUP) (TC 2.A.102) family.</text>
</comment>
<feature type="transmembrane region" description="Helical" evidence="5">
    <location>
        <begin position="218"/>
        <end position="236"/>
    </location>
</feature>
<feature type="transmembrane region" description="Helical" evidence="5">
    <location>
        <begin position="12"/>
        <end position="37"/>
    </location>
</feature>
<dbReference type="Pfam" id="PF01925">
    <property type="entry name" value="TauE"/>
    <property type="match status" value="1"/>
</dbReference>
<reference evidence="6 7" key="1">
    <citation type="journal article" date="2012" name="J. Bacteriol.">
        <title>Genome Sequence of the Filamentous Bacterium Fibrisoma limi BUZ 3T.</title>
        <authorList>
            <person name="Filippini M."/>
            <person name="Qi W."/>
            <person name="Jaenicke S."/>
            <person name="Goesmann A."/>
            <person name="Smits T.H."/>
            <person name="Bagheri H.C."/>
        </authorList>
    </citation>
    <scope>NUCLEOTIDE SEQUENCE [LARGE SCALE GENOMIC DNA]</scope>
    <source>
        <strain evidence="7">BUZ 3T</strain>
    </source>
</reference>
<evidence type="ECO:0000313" key="7">
    <source>
        <dbReference type="Proteomes" id="UP000009309"/>
    </source>
</evidence>
<dbReference type="GO" id="GO:0005886">
    <property type="term" value="C:plasma membrane"/>
    <property type="evidence" value="ECO:0007669"/>
    <property type="project" value="UniProtKB-SubCell"/>
</dbReference>
<keyword evidence="7" id="KW-1185">Reference proteome</keyword>
<proteinExistence type="inferred from homology"/>
<feature type="transmembrane region" description="Helical" evidence="5">
    <location>
        <begin position="248"/>
        <end position="266"/>
    </location>
</feature>
<keyword evidence="2 5" id="KW-0812">Transmembrane</keyword>
<dbReference type="eggNOG" id="COG0730">
    <property type="taxonomic scope" value="Bacteria"/>
</dbReference>
<dbReference type="PANTHER" id="PTHR43701:SF2">
    <property type="entry name" value="MEMBRANE TRANSPORTER PROTEIN YJNA-RELATED"/>
    <property type="match status" value="1"/>
</dbReference>
<dbReference type="STRING" id="1185876.BN8_05069"/>
<evidence type="ECO:0000256" key="2">
    <source>
        <dbReference type="ARBA" id="ARBA00022692"/>
    </source>
</evidence>
<feature type="transmembrane region" description="Helical" evidence="5">
    <location>
        <begin position="152"/>
        <end position="182"/>
    </location>
</feature>
<evidence type="ECO:0000256" key="5">
    <source>
        <dbReference type="RuleBase" id="RU363041"/>
    </source>
</evidence>
<keyword evidence="5" id="KW-1003">Cell membrane</keyword>
<name>I2GPF4_9BACT</name>
<dbReference type="Proteomes" id="UP000009309">
    <property type="component" value="Unassembled WGS sequence"/>
</dbReference>
<dbReference type="InterPro" id="IPR051598">
    <property type="entry name" value="TSUP/Inactive_protease-like"/>
</dbReference>
<feature type="transmembrane region" description="Helical" evidence="5">
    <location>
        <begin position="43"/>
        <end position="62"/>
    </location>
</feature>
<sequence>MNTIQFLGFSASILIGVSLGLIGGGGSILTLPVLVYLMGINPLVSSAYSLFVVGTTSLIGSVSYMRKALVNYRAAVVFAIPSFVAVFLTRRYIMPAIPDPVLMSDSFSLGRNVAIMLFFALVMLAASLSMIRDRRNQAAGQAESLRFNYPVIALEGALVGTLTGIVGAGGGFLIIPALVVLARLPMKMAVGTSLLIIAAKSLIGFLGDLSNIPIDWPFLLEFTALSVVGIFVGSYLSRFVPGQKLKKAFGWFVLMMGVYILVKETIL</sequence>
<dbReference type="EMBL" id="CAIT01000009">
    <property type="protein sequence ID" value="CCH55782.1"/>
    <property type="molecule type" value="Genomic_DNA"/>
</dbReference>
<dbReference type="OrthoDB" id="8559161at2"/>
<keyword evidence="3 5" id="KW-1133">Transmembrane helix</keyword>
<dbReference type="InterPro" id="IPR002781">
    <property type="entry name" value="TM_pro_TauE-like"/>
</dbReference>
<keyword evidence="4 5" id="KW-0472">Membrane</keyword>
<dbReference type="RefSeq" id="WP_009284347.1">
    <property type="nucleotide sequence ID" value="NZ_CAIT01000009.1"/>
</dbReference>